<name>A0AC60P545_IXOPE</name>
<accession>A0AC60P545</accession>
<keyword evidence="2" id="KW-1185">Reference proteome</keyword>
<sequence length="141" mass="15211">MLCAMRRAAGGPEVLGSNISLVYSSKHGHQERGYSRLEPRQLRLKRPISRTETLCPGATALETRTVPRTGAHASLSLQAGQADSEHRSAYLLAAASRPGAPGRRRVHATSHGCSRATCKAWNQFPAASAVRRQFPPSVCPK</sequence>
<evidence type="ECO:0000313" key="1">
    <source>
        <dbReference type="EMBL" id="KAG0414528.1"/>
    </source>
</evidence>
<gene>
    <name evidence="1" type="ORF">HPB47_008300</name>
</gene>
<reference evidence="1 2" key="1">
    <citation type="journal article" date="2020" name="Cell">
        <title>Large-Scale Comparative Analyses of Tick Genomes Elucidate Their Genetic Diversity and Vector Capacities.</title>
        <authorList>
            <consortium name="Tick Genome and Microbiome Consortium (TIGMIC)"/>
            <person name="Jia N."/>
            <person name="Wang J."/>
            <person name="Shi W."/>
            <person name="Du L."/>
            <person name="Sun Y."/>
            <person name="Zhan W."/>
            <person name="Jiang J.F."/>
            <person name="Wang Q."/>
            <person name="Zhang B."/>
            <person name="Ji P."/>
            <person name="Bell-Sakyi L."/>
            <person name="Cui X.M."/>
            <person name="Yuan T.T."/>
            <person name="Jiang B.G."/>
            <person name="Yang W.F."/>
            <person name="Lam T.T."/>
            <person name="Chang Q.C."/>
            <person name="Ding S.J."/>
            <person name="Wang X.J."/>
            <person name="Zhu J.G."/>
            <person name="Ruan X.D."/>
            <person name="Zhao L."/>
            <person name="Wei J.T."/>
            <person name="Ye R.Z."/>
            <person name="Que T.C."/>
            <person name="Du C.H."/>
            <person name="Zhou Y.H."/>
            <person name="Cheng J.X."/>
            <person name="Dai P.F."/>
            <person name="Guo W.B."/>
            <person name="Han X.H."/>
            <person name="Huang E.J."/>
            <person name="Li L.F."/>
            <person name="Wei W."/>
            <person name="Gao Y.C."/>
            <person name="Liu J.Z."/>
            <person name="Shao H.Z."/>
            <person name="Wang X."/>
            <person name="Wang C.C."/>
            <person name="Yang T.C."/>
            <person name="Huo Q.B."/>
            <person name="Li W."/>
            <person name="Chen H.Y."/>
            <person name="Chen S.E."/>
            <person name="Zhou L.G."/>
            <person name="Ni X.B."/>
            <person name="Tian J.H."/>
            <person name="Sheng Y."/>
            <person name="Liu T."/>
            <person name="Pan Y.S."/>
            <person name="Xia L.Y."/>
            <person name="Li J."/>
            <person name="Zhao F."/>
            <person name="Cao W.C."/>
        </authorList>
    </citation>
    <scope>NUCLEOTIDE SEQUENCE [LARGE SCALE GENOMIC DNA]</scope>
    <source>
        <strain evidence="1">Iper-2018</strain>
    </source>
</reference>
<protein>
    <submittedName>
        <fullName evidence="1">Uncharacterized protein</fullName>
    </submittedName>
</protein>
<proteinExistence type="predicted"/>
<evidence type="ECO:0000313" key="2">
    <source>
        <dbReference type="Proteomes" id="UP000805193"/>
    </source>
</evidence>
<comment type="caution">
    <text evidence="1">The sequence shown here is derived from an EMBL/GenBank/DDBJ whole genome shotgun (WGS) entry which is preliminary data.</text>
</comment>
<dbReference type="Proteomes" id="UP000805193">
    <property type="component" value="Unassembled WGS sequence"/>
</dbReference>
<dbReference type="EMBL" id="JABSTQ010011170">
    <property type="protein sequence ID" value="KAG0414528.1"/>
    <property type="molecule type" value="Genomic_DNA"/>
</dbReference>
<organism evidence="1 2">
    <name type="scientific">Ixodes persulcatus</name>
    <name type="common">Taiga tick</name>
    <dbReference type="NCBI Taxonomy" id="34615"/>
    <lineage>
        <taxon>Eukaryota</taxon>
        <taxon>Metazoa</taxon>
        <taxon>Ecdysozoa</taxon>
        <taxon>Arthropoda</taxon>
        <taxon>Chelicerata</taxon>
        <taxon>Arachnida</taxon>
        <taxon>Acari</taxon>
        <taxon>Parasitiformes</taxon>
        <taxon>Ixodida</taxon>
        <taxon>Ixodoidea</taxon>
        <taxon>Ixodidae</taxon>
        <taxon>Ixodinae</taxon>
        <taxon>Ixodes</taxon>
    </lineage>
</organism>